<proteinExistence type="predicted"/>
<gene>
    <name evidence="2" type="ORF">ILEXP_LOCUS41349</name>
</gene>
<keyword evidence="1" id="KW-0812">Transmembrane</keyword>
<keyword evidence="1" id="KW-1133">Transmembrane helix</keyword>
<evidence type="ECO:0000256" key="1">
    <source>
        <dbReference type="SAM" id="Phobius"/>
    </source>
</evidence>
<feature type="transmembrane region" description="Helical" evidence="1">
    <location>
        <begin position="42"/>
        <end position="63"/>
    </location>
</feature>
<evidence type="ECO:0000313" key="2">
    <source>
        <dbReference type="EMBL" id="CAK9171746.1"/>
    </source>
</evidence>
<name>A0ABC8TS38_9AQUA</name>
<protein>
    <submittedName>
        <fullName evidence="2">Uncharacterized protein</fullName>
    </submittedName>
</protein>
<organism evidence="2 3">
    <name type="scientific">Ilex paraguariensis</name>
    <name type="common">yerba mate</name>
    <dbReference type="NCBI Taxonomy" id="185542"/>
    <lineage>
        <taxon>Eukaryota</taxon>
        <taxon>Viridiplantae</taxon>
        <taxon>Streptophyta</taxon>
        <taxon>Embryophyta</taxon>
        <taxon>Tracheophyta</taxon>
        <taxon>Spermatophyta</taxon>
        <taxon>Magnoliopsida</taxon>
        <taxon>eudicotyledons</taxon>
        <taxon>Gunneridae</taxon>
        <taxon>Pentapetalae</taxon>
        <taxon>asterids</taxon>
        <taxon>campanulids</taxon>
        <taxon>Aquifoliales</taxon>
        <taxon>Aquifoliaceae</taxon>
        <taxon>Ilex</taxon>
    </lineage>
</organism>
<keyword evidence="1" id="KW-0472">Membrane</keyword>
<comment type="caution">
    <text evidence="2">The sequence shown here is derived from an EMBL/GenBank/DDBJ whole genome shotgun (WGS) entry which is preliminary data.</text>
</comment>
<dbReference type="AlphaFoldDB" id="A0ABC8TS38"/>
<dbReference type="EMBL" id="CAUOFW020005836">
    <property type="protein sequence ID" value="CAK9171746.1"/>
    <property type="molecule type" value="Genomic_DNA"/>
</dbReference>
<dbReference type="Proteomes" id="UP001642360">
    <property type="component" value="Unassembled WGS sequence"/>
</dbReference>
<sequence length="179" mass="19333">MEASLLSLSPLSLDSAGSTSSRLALSLEFYTLGCCKSFGSTFVLGGCIVMIIFTILATNTMGWRDHRKGSYYRMLMNLHSKAIEVIIAPLVRPQAQVQRPVNPGLKRRGPGGAWDLQGPGGQNCSGLPQKMVIHIERVTPDKENGSMVNVTKVVVTKLKLDIGPEGFCLTGRPREGKGC</sequence>
<reference evidence="2 3" key="1">
    <citation type="submission" date="2024-02" db="EMBL/GenBank/DDBJ databases">
        <authorList>
            <person name="Vignale AGUSTIN F."/>
            <person name="Sosa J E."/>
            <person name="Modenutti C."/>
        </authorList>
    </citation>
    <scope>NUCLEOTIDE SEQUENCE [LARGE SCALE GENOMIC DNA]</scope>
</reference>
<evidence type="ECO:0000313" key="3">
    <source>
        <dbReference type="Proteomes" id="UP001642360"/>
    </source>
</evidence>
<accession>A0ABC8TS38</accession>
<keyword evidence="3" id="KW-1185">Reference proteome</keyword>